<reference evidence="2" key="1">
    <citation type="submission" date="2024-04" db="EMBL/GenBank/DDBJ databases">
        <authorList>
            <person name="Shaw F."/>
            <person name="Minotto A."/>
        </authorList>
    </citation>
    <scope>NUCLEOTIDE SEQUENCE [LARGE SCALE GENOMIC DNA]</scope>
</reference>
<protein>
    <submittedName>
        <fullName evidence="1">Uncharacterized protein</fullName>
    </submittedName>
</protein>
<keyword evidence="2" id="KW-1185">Reference proteome</keyword>
<evidence type="ECO:0000313" key="1">
    <source>
        <dbReference type="EMBL" id="CAL1714632.1"/>
    </source>
</evidence>
<dbReference type="EMBL" id="OZ037951">
    <property type="protein sequence ID" value="CAL1714632.1"/>
    <property type="molecule type" value="Genomic_DNA"/>
</dbReference>
<organism evidence="1 2">
    <name type="scientific">Somion occarium</name>
    <dbReference type="NCBI Taxonomy" id="3059160"/>
    <lineage>
        <taxon>Eukaryota</taxon>
        <taxon>Fungi</taxon>
        <taxon>Dikarya</taxon>
        <taxon>Basidiomycota</taxon>
        <taxon>Agaricomycotina</taxon>
        <taxon>Agaricomycetes</taxon>
        <taxon>Polyporales</taxon>
        <taxon>Cerrenaceae</taxon>
        <taxon>Somion</taxon>
    </lineage>
</organism>
<name>A0ABP1E3T3_9APHY</name>
<accession>A0ABP1E3T3</accession>
<gene>
    <name evidence="1" type="ORF">GFSPODELE1_LOCUS9857</name>
</gene>
<sequence length="67" mass="7861">MASRVVSITILQNERPRMSPTKYLQRSIIRAWKSVSRATRKSYRASILPEDFVILTNRRRSIFYSSA</sequence>
<dbReference type="Proteomes" id="UP001497453">
    <property type="component" value="Chromosome 8"/>
</dbReference>
<evidence type="ECO:0000313" key="2">
    <source>
        <dbReference type="Proteomes" id="UP001497453"/>
    </source>
</evidence>
<proteinExistence type="predicted"/>